<dbReference type="Proteomes" id="UP000271162">
    <property type="component" value="Unassembled WGS sequence"/>
</dbReference>
<gene>
    <name evidence="2" type="ORF">NBR_LOCUS22368</name>
</gene>
<feature type="region of interest" description="Disordered" evidence="1">
    <location>
        <begin position="34"/>
        <end position="67"/>
    </location>
</feature>
<proteinExistence type="predicted"/>
<dbReference type="WBParaSite" id="NBR_0002236601-mRNA-1">
    <property type="protein sequence ID" value="NBR_0002236601-mRNA-1"/>
    <property type="gene ID" value="NBR_0002236601"/>
</dbReference>
<feature type="compositionally biased region" description="Basic and acidic residues" evidence="1">
    <location>
        <begin position="54"/>
        <end position="67"/>
    </location>
</feature>
<reference evidence="2 3" key="2">
    <citation type="submission" date="2018-11" db="EMBL/GenBank/DDBJ databases">
        <authorList>
            <consortium name="Pathogen Informatics"/>
        </authorList>
    </citation>
    <scope>NUCLEOTIDE SEQUENCE [LARGE SCALE GENOMIC DNA]</scope>
</reference>
<sequence length="67" mass="7310">MPATTEEPSPLPIRVCTDCATELNTRVRAAAARAQQPLHTLCSDQVDRTGSGSNRDEQREHLTTMSS</sequence>
<dbReference type="AlphaFoldDB" id="A0A0N4YYP4"/>
<keyword evidence="3" id="KW-1185">Reference proteome</keyword>
<evidence type="ECO:0000313" key="4">
    <source>
        <dbReference type="WBParaSite" id="NBR_0002236601-mRNA-1"/>
    </source>
</evidence>
<dbReference type="EMBL" id="UYSL01027894">
    <property type="protein sequence ID" value="VDL87160.1"/>
    <property type="molecule type" value="Genomic_DNA"/>
</dbReference>
<name>A0A0N4YYP4_NIPBR</name>
<evidence type="ECO:0000313" key="3">
    <source>
        <dbReference type="Proteomes" id="UP000271162"/>
    </source>
</evidence>
<evidence type="ECO:0000313" key="2">
    <source>
        <dbReference type="EMBL" id="VDL87160.1"/>
    </source>
</evidence>
<evidence type="ECO:0000256" key="1">
    <source>
        <dbReference type="SAM" id="MobiDB-lite"/>
    </source>
</evidence>
<organism evidence="4">
    <name type="scientific">Nippostrongylus brasiliensis</name>
    <name type="common">Rat hookworm</name>
    <dbReference type="NCBI Taxonomy" id="27835"/>
    <lineage>
        <taxon>Eukaryota</taxon>
        <taxon>Metazoa</taxon>
        <taxon>Ecdysozoa</taxon>
        <taxon>Nematoda</taxon>
        <taxon>Chromadorea</taxon>
        <taxon>Rhabditida</taxon>
        <taxon>Rhabditina</taxon>
        <taxon>Rhabditomorpha</taxon>
        <taxon>Strongyloidea</taxon>
        <taxon>Heligmosomidae</taxon>
        <taxon>Nippostrongylus</taxon>
    </lineage>
</organism>
<reference evidence="4" key="1">
    <citation type="submission" date="2017-02" db="UniProtKB">
        <authorList>
            <consortium name="WormBaseParasite"/>
        </authorList>
    </citation>
    <scope>IDENTIFICATION</scope>
</reference>
<protein>
    <submittedName>
        <fullName evidence="2 4">Uncharacterized protein</fullName>
    </submittedName>
</protein>
<accession>A0A0N4YYP4</accession>